<comment type="function">
    <text evidence="1 9">Catalyzes the synthesis of GMP from XMP.</text>
</comment>
<gene>
    <name evidence="9 13" type="primary">guaA</name>
    <name evidence="12" type="ORF">GKO46_02535</name>
    <name evidence="13" type="ORF">GKO48_06725</name>
</gene>
<sequence length="556" mass="61228">MTENPPNDESSRRVSTSDDIEVGTYLEIAQADRVSGNNPPVDERMKTIVIIDFGSQYSRLIARRVRESNTFCEVIAHDAGREILDDQDVIGVILSGGPNSVYDENSPLAPTWVFDAGVPVLGICYGMQLIAHQLGGKVEPGTEREYGHAVVHKDGPDNILFDGLENEVPVWMSHGDRIEVLPPGFRSMAYTENSPLAVMGNEEGTMFGIQFHPEVVHTPQGAEILKNFVFGVCKAVGDWTPANFVSDSVARIREQVGDGKVICALSGGVDSTVAAALIHRAIGDRLTCIFVDNGLMRKGEADRVQNVFAAQLGVNLIFIDGTERFLSVLKDVSDPEIKRKAIGAEFIKIFDEVATEIGEVDYLAQGTVYPDVIESISTTSSASHVIKSHHNVGGLPDHMDLALVEPLRYMFKDEVRQAGRELGLTPQSVNRQPFPGPGLAIRIMGDVTHEKLEILREVDWIVIDEIKNDGLYDKLWQSFAVLTNTRTVGVMGDKRTYQYVVAIRAVTSDDAMTADWARLPYDTLARISNRIVNEVDEVNRVVLDITSKPPGTIEWE</sequence>
<dbReference type="InterPro" id="IPR022310">
    <property type="entry name" value="NAD/GMP_synthase"/>
</dbReference>
<keyword evidence="7 9" id="KW-0067">ATP-binding</keyword>
<reference evidence="14 15" key="1">
    <citation type="submission" date="2019-11" db="EMBL/GenBank/DDBJ databases">
        <authorList>
            <person name="Cho J.-C."/>
        </authorList>
    </citation>
    <scope>NUCLEOTIDE SEQUENCE [LARGE SCALE GENOMIC DNA]</scope>
    <source>
        <strain evidence="13 14">JH1073</strain>
        <strain evidence="12 15">JH702</strain>
    </source>
</reference>
<evidence type="ECO:0000256" key="6">
    <source>
        <dbReference type="ARBA" id="ARBA00022755"/>
    </source>
</evidence>
<evidence type="ECO:0000256" key="10">
    <source>
        <dbReference type="PROSITE-ProRule" id="PRU00886"/>
    </source>
</evidence>
<dbReference type="Proteomes" id="UP001219901">
    <property type="component" value="Chromosome"/>
</dbReference>
<dbReference type="PROSITE" id="PS51273">
    <property type="entry name" value="GATASE_TYPE_1"/>
    <property type="match status" value="1"/>
</dbReference>
<dbReference type="PRINTS" id="PR00099">
    <property type="entry name" value="CPSGATASE"/>
</dbReference>
<dbReference type="EMBL" id="WMBE01000001">
    <property type="protein sequence ID" value="MDG0865948.1"/>
    <property type="molecule type" value="Genomic_DNA"/>
</dbReference>
<dbReference type="EMBL" id="CP046147">
    <property type="protein sequence ID" value="WFG39323.1"/>
    <property type="molecule type" value="Genomic_DNA"/>
</dbReference>
<evidence type="ECO:0000256" key="2">
    <source>
        <dbReference type="ARBA" id="ARBA00005153"/>
    </source>
</evidence>
<evidence type="ECO:0000313" key="14">
    <source>
        <dbReference type="Proteomes" id="UP001219901"/>
    </source>
</evidence>
<evidence type="ECO:0000256" key="4">
    <source>
        <dbReference type="ARBA" id="ARBA00022741"/>
    </source>
</evidence>
<evidence type="ECO:0000256" key="7">
    <source>
        <dbReference type="ARBA" id="ARBA00022840"/>
    </source>
</evidence>
<evidence type="ECO:0000313" key="13">
    <source>
        <dbReference type="EMBL" id="WFG39323.1"/>
    </source>
</evidence>
<feature type="domain" description="GMPS ATP-PPase" evidence="11">
    <location>
        <begin position="239"/>
        <end position="431"/>
    </location>
</feature>
<feature type="active site" evidence="9">
    <location>
        <position position="212"/>
    </location>
</feature>
<dbReference type="GO" id="GO:0003921">
    <property type="term" value="F:GMP synthase activity"/>
    <property type="evidence" value="ECO:0007669"/>
    <property type="project" value="InterPro"/>
</dbReference>
<evidence type="ECO:0000256" key="1">
    <source>
        <dbReference type="ARBA" id="ARBA00002332"/>
    </source>
</evidence>
<evidence type="ECO:0000256" key="8">
    <source>
        <dbReference type="ARBA" id="ARBA00022962"/>
    </source>
</evidence>
<accession>A0AAJ6CSK3</accession>
<organism evidence="13 14">
    <name type="scientific">Candidatus Lucifugimonas marina</name>
    <dbReference type="NCBI Taxonomy" id="3038979"/>
    <lineage>
        <taxon>Bacteria</taxon>
        <taxon>Bacillati</taxon>
        <taxon>Chloroflexota</taxon>
        <taxon>Dehalococcoidia</taxon>
        <taxon>SAR202 cluster</taxon>
        <taxon>Candidatus Lucifugimonadales</taxon>
        <taxon>Candidatus Lucifugimonadaceae</taxon>
        <taxon>Candidatus Lucifugimonas</taxon>
    </lineage>
</organism>
<dbReference type="Gene3D" id="3.40.50.880">
    <property type="match status" value="1"/>
</dbReference>
<dbReference type="SUPFAM" id="SSF52402">
    <property type="entry name" value="Adenine nucleotide alpha hydrolases-like"/>
    <property type="match status" value="1"/>
</dbReference>
<dbReference type="FunFam" id="3.30.300.10:FF:000002">
    <property type="entry name" value="GMP synthase [glutamine-hydrolyzing]"/>
    <property type="match status" value="1"/>
</dbReference>
<feature type="active site" description="Nucleophile" evidence="9">
    <location>
        <position position="124"/>
    </location>
</feature>
<reference evidence="14" key="3">
    <citation type="submission" date="2023-06" db="EMBL/GenBank/DDBJ databases">
        <title>Pangenomics reveal diversification of enzyme families and niche specialization in globally abundant SAR202 bacteria.</title>
        <authorList>
            <person name="Saw J.H.W."/>
        </authorList>
    </citation>
    <scope>NUCLEOTIDE SEQUENCE [LARGE SCALE GENOMIC DNA]</scope>
    <source>
        <strain evidence="14">JH1073</strain>
    </source>
</reference>
<keyword evidence="5 9" id="KW-0332">GMP biosynthesis</keyword>
<comment type="pathway">
    <text evidence="2 9">Purine metabolism; GMP biosynthesis; GMP from XMP (L-Gln route): step 1/1.</text>
</comment>
<evidence type="ECO:0000256" key="9">
    <source>
        <dbReference type="HAMAP-Rule" id="MF_00344"/>
    </source>
</evidence>
<keyword evidence="6 9" id="KW-0658">Purine biosynthesis</keyword>
<dbReference type="InterPro" id="IPR004739">
    <property type="entry name" value="GMP_synth_GATase"/>
</dbReference>
<dbReference type="PANTHER" id="PTHR11922">
    <property type="entry name" value="GMP SYNTHASE-RELATED"/>
    <property type="match status" value="1"/>
</dbReference>
<dbReference type="Gene3D" id="3.40.50.620">
    <property type="entry name" value="HUPs"/>
    <property type="match status" value="1"/>
</dbReference>
<keyword evidence="14" id="KW-1185">Reference proteome</keyword>
<keyword evidence="4 9" id="KW-0547">Nucleotide-binding</keyword>
<dbReference type="PRINTS" id="PR00096">
    <property type="entry name" value="GATASE"/>
</dbReference>
<dbReference type="FunFam" id="3.40.50.880:FF:000001">
    <property type="entry name" value="GMP synthase [glutamine-hydrolyzing]"/>
    <property type="match status" value="1"/>
</dbReference>
<dbReference type="SUPFAM" id="SSF54810">
    <property type="entry name" value="GMP synthetase C-terminal dimerisation domain"/>
    <property type="match status" value="1"/>
</dbReference>
<proteinExistence type="inferred from homology"/>
<evidence type="ECO:0000256" key="5">
    <source>
        <dbReference type="ARBA" id="ARBA00022749"/>
    </source>
</evidence>
<dbReference type="PROSITE" id="PS51553">
    <property type="entry name" value="GMPS_ATP_PPASE"/>
    <property type="match status" value="1"/>
</dbReference>
<dbReference type="FunFam" id="3.40.50.620:FF:000001">
    <property type="entry name" value="GMP synthase [glutamine-hydrolyzing]"/>
    <property type="match status" value="1"/>
</dbReference>
<dbReference type="InterPro" id="IPR001674">
    <property type="entry name" value="GMP_synth_C"/>
</dbReference>
<keyword evidence="3 9" id="KW-0436">Ligase</keyword>
<reference evidence="13" key="2">
    <citation type="journal article" date="2023" name="Nat. Commun.">
        <title>Cultivation of marine bacteria of the SAR202 clade.</title>
        <authorList>
            <person name="Lim Y."/>
            <person name="Seo J.H."/>
            <person name="Giovannoni S.J."/>
            <person name="Kang I."/>
            <person name="Cho J.C."/>
        </authorList>
    </citation>
    <scope>NUCLEOTIDE SEQUENCE</scope>
    <source>
        <strain evidence="13">JH1073</strain>
    </source>
</reference>
<dbReference type="InterPro" id="IPR025777">
    <property type="entry name" value="GMPS_ATP_PPase_dom"/>
</dbReference>
<dbReference type="InterPro" id="IPR022955">
    <property type="entry name" value="GMP_synthase"/>
</dbReference>
<dbReference type="NCBIfam" id="TIGR00888">
    <property type="entry name" value="guaA_Nterm"/>
    <property type="match status" value="1"/>
</dbReference>
<dbReference type="EC" id="6.3.5.2" evidence="9"/>
<dbReference type="InterPro" id="IPR017926">
    <property type="entry name" value="GATASE"/>
</dbReference>
<dbReference type="PRINTS" id="PR00097">
    <property type="entry name" value="ANTSNTHASEII"/>
</dbReference>
<feature type="active site" evidence="9">
    <location>
        <position position="214"/>
    </location>
</feature>
<comment type="catalytic activity">
    <reaction evidence="9">
        <text>XMP + L-glutamine + ATP + H2O = GMP + L-glutamate + AMP + diphosphate + 2 H(+)</text>
        <dbReference type="Rhea" id="RHEA:11680"/>
        <dbReference type="ChEBI" id="CHEBI:15377"/>
        <dbReference type="ChEBI" id="CHEBI:15378"/>
        <dbReference type="ChEBI" id="CHEBI:29985"/>
        <dbReference type="ChEBI" id="CHEBI:30616"/>
        <dbReference type="ChEBI" id="CHEBI:33019"/>
        <dbReference type="ChEBI" id="CHEBI:57464"/>
        <dbReference type="ChEBI" id="CHEBI:58115"/>
        <dbReference type="ChEBI" id="CHEBI:58359"/>
        <dbReference type="ChEBI" id="CHEBI:456215"/>
        <dbReference type="EC" id="6.3.5.2"/>
    </reaction>
</comment>
<evidence type="ECO:0000256" key="3">
    <source>
        <dbReference type="ARBA" id="ARBA00022598"/>
    </source>
</evidence>
<evidence type="ECO:0000313" key="15">
    <source>
        <dbReference type="Proteomes" id="UP001321249"/>
    </source>
</evidence>
<keyword evidence="8 9" id="KW-0315">Glutamine amidotransferase</keyword>
<dbReference type="CDD" id="cd01997">
    <property type="entry name" value="GMP_synthase_C"/>
    <property type="match status" value="1"/>
</dbReference>
<dbReference type="CDD" id="cd01742">
    <property type="entry name" value="GATase1_GMP_Synthase"/>
    <property type="match status" value="1"/>
</dbReference>
<dbReference type="Gene3D" id="3.30.300.10">
    <property type="match status" value="1"/>
</dbReference>
<dbReference type="NCBIfam" id="TIGR00884">
    <property type="entry name" value="guaA_Cterm"/>
    <property type="match status" value="1"/>
</dbReference>
<comment type="subunit">
    <text evidence="9">Homodimer.</text>
</comment>
<dbReference type="Pfam" id="PF02540">
    <property type="entry name" value="NAD_synthase"/>
    <property type="match status" value="1"/>
</dbReference>
<name>A0AAJ6CSK3_9CHLR</name>
<dbReference type="Proteomes" id="UP001321249">
    <property type="component" value="Unassembled WGS sequence"/>
</dbReference>
<dbReference type="Pfam" id="PF00117">
    <property type="entry name" value="GATase"/>
    <property type="match status" value="1"/>
</dbReference>
<dbReference type="GO" id="GO:0005524">
    <property type="term" value="F:ATP binding"/>
    <property type="evidence" value="ECO:0007669"/>
    <property type="project" value="UniProtKB-UniRule"/>
</dbReference>
<dbReference type="AlphaFoldDB" id="A0AAJ6CSK3"/>
<dbReference type="PANTHER" id="PTHR11922:SF2">
    <property type="entry name" value="GMP SYNTHASE [GLUTAMINE-HYDROLYZING]"/>
    <property type="match status" value="1"/>
</dbReference>
<dbReference type="Pfam" id="PF00958">
    <property type="entry name" value="GMP_synt_C"/>
    <property type="match status" value="1"/>
</dbReference>
<evidence type="ECO:0000313" key="12">
    <source>
        <dbReference type="EMBL" id="MDG0865948.1"/>
    </source>
</evidence>
<evidence type="ECO:0000259" key="11">
    <source>
        <dbReference type="PROSITE" id="PS51553"/>
    </source>
</evidence>
<dbReference type="NCBIfam" id="NF000848">
    <property type="entry name" value="PRK00074.1"/>
    <property type="match status" value="1"/>
</dbReference>
<dbReference type="SUPFAM" id="SSF52317">
    <property type="entry name" value="Class I glutamine amidotransferase-like"/>
    <property type="match status" value="1"/>
</dbReference>
<protein>
    <recommendedName>
        <fullName evidence="9">GMP synthase [glutamine-hydrolyzing]</fullName>
        <ecNumber evidence="9">6.3.5.2</ecNumber>
    </recommendedName>
    <alternativeName>
        <fullName evidence="9">GMP synthetase</fullName>
    </alternativeName>
    <alternativeName>
        <fullName evidence="9">Glutamine amidotransferase</fullName>
    </alternativeName>
</protein>
<dbReference type="InterPro" id="IPR029062">
    <property type="entry name" value="Class_I_gatase-like"/>
</dbReference>
<dbReference type="HAMAP" id="MF_00344">
    <property type="entry name" value="GMP_synthase"/>
    <property type="match status" value="1"/>
</dbReference>
<dbReference type="InterPro" id="IPR014729">
    <property type="entry name" value="Rossmann-like_a/b/a_fold"/>
</dbReference>
<feature type="binding site" evidence="10">
    <location>
        <begin position="266"/>
        <end position="272"/>
    </location>
    <ligand>
        <name>ATP</name>
        <dbReference type="ChEBI" id="CHEBI:30616"/>
    </ligand>
</feature>
<dbReference type="GO" id="GO:0005829">
    <property type="term" value="C:cytosol"/>
    <property type="evidence" value="ECO:0007669"/>
    <property type="project" value="TreeGrafter"/>
</dbReference>